<dbReference type="InterPro" id="IPR036383">
    <property type="entry name" value="TSP1_rpt_sf"/>
</dbReference>
<comment type="caution">
    <text evidence="1">The sequence shown here is derived from an EMBL/GenBank/DDBJ whole genome shotgun (WGS) entry which is preliminary data.</text>
</comment>
<reference evidence="1" key="1">
    <citation type="journal article" date="2020" name="bioRxiv">
        <title>Comparative genomics of Chlamydomonas.</title>
        <authorList>
            <person name="Craig R.J."/>
            <person name="Hasan A.R."/>
            <person name="Ness R.W."/>
            <person name="Keightley P.D."/>
        </authorList>
    </citation>
    <scope>NUCLEOTIDE SEQUENCE</scope>
    <source>
        <strain evidence="1">CCAP 11/70</strain>
    </source>
</reference>
<sequence>MGTSSQRRRRGGLAACAPVLIALVVAGAYVASAGLPAGMPEKSKSAPRDCEQFAFWEASTNLLELAASVSITLPDLQALNPHVTFSDVPEPGVATPLCVIGGLPSPNAAAADPGSGAKPAQVGRRPKTLTAYSTTPGAGSCLDLISRAQPPMDFGTFLALNPKVNCRALGEAPTTVYLPKGTIIEASRSTNPRVADDVNCLVGPWGRWTDCSVDGTQARYRSTYRDASGAGKACPPTFETRECSDGAALPAAGPTRRSALASYQCPSGYNGCSVPAGLPYYHLFVPACNLHDICYSCDRHATWEFASRSYCDSMFYDKMSSQCSSYWTGYWDFLDLGYCYTMASSYWTAVSLFGAPNYAEENTPNGLWWDGCYWWPWEWQVNNVNGGGFHPGWAGCPCYGTSCQYW</sequence>
<proteinExistence type="predicted"/>
<dbReference type="Gene3D" id="1.20.90.10">
    <property type="entry name" value="Phospholipase A2 domain"/>
    <property type="match status" value="1"/>
</dbReference>
<dbReference type="OrthoDB" id="10043382at2759"/>
<dbReference type="PROSITE" id="PS50092">
    <property type="entry name" value="TSP1"/>
    <property type="match status" value="1"/>
</dbReference>
<evidence type="ECO:0000313" key="2">
    <source>
        <dbReference type="Proteomes" id="UP000612055"/>
    </source>
</evidence>
<dbReference type="InterPro" id="IPR000884">
    <property type="entry name" value="TSP1_rpt"/>
</dbReference>
<evidence type="ECO:0000313" key="1">
    <source>
        <dbReference type="EMBL" id="KAG2501473.1"/>
    </source>
</evidence>
<name>A0A835YHU0_9CHLO</name>
<dbReference type="GO" id="GO:0006644">
    <property type="term" value="P:phospholipid metabolic process"/>
    <property type="evidence" value="ECO:0007669"/>
    <property type="project" value="InterPro"/>
</dbReference>
<dbReference type="EMBL" id="JAEHOE010000002">
    <property type="protein sequence ID" value="KAG2501473.1"/>
    <property type="molecule type" value="Genomic_DNA"/>
</dbReference>
<dbReference type="SMART" id="SM00209">
    <property type="entry name" value="TSP1"/>
    <property type="match status" value="1"/>
</dbReference>
<protein>
    <submittedName>
        <fullName evidence="1">Uncharacterized protein</fullName>
    </submittedName>
</protein>
<dbReference type="Pfam" id="PF09056">
    <property type="entry name" value="Phospholip_A2_3"/>
    <property type="match status" value="1"/>
</dbReference>
<organism evidence="1 2">
    <name type="scientific">Edaphochlamys debaryana</name>
    <dbReference type="NCBI Taxonomy" id="47281"/>
    <lineage>
        <taxon>Eukaryota</taxon>
        <taxon>Viridiplantae</taxon>
        <taxon>Chlorophyta</taxon>
        <taxon>core chlorophytes</taxon>
        <taxon>Chlorophyceae</taxon>
        <taxon>CS clade</taxon>
        <taxon>Chlamydomonadales</taxon>
        <taxon>Chlamydomonadales incertae sedis</taxon>
        <taxon>Edaphochlamys</taxon>
    </lineage>
</organism>
<dbReference type="GO" id="GO:0004623">
    <property type="term" value="F:phospholipase A2 activity"/>
    <property type="evidence" value="ECO:0007669"/>
    <property type="project" value="InterPro"/>
</dbReference>
<dbReference type="AlphaFoldDB" id="A0A835YHU0"/>
<accession>A0A835YHU0</accession>
<dbReference type="Gene3D" id="2.20.100.10">
    <property type="entry name" value="Thrombospondin type-1 (TSP1) repeat"/>
    <property type="match status" value="1"/>
</dbReference>
<gene>
    <name evidence="1" type="ORF">HYH03_001252</name>
</gene>
<dbReference type="SUPFAM" id="SSF48619">
    <property type="entry name" value="Phospholipase A2, PLA2"/>
    <property type="match status" value="1"/>
</dbReference>
<dbReference type="Proteomes" id="UP000612055">
    <property type="component" value="Unassembled WGS sequence"/>
</dbReference>
<dbReference type="InterPro" id="IPR015141">
    <property type="entry name" value="PLipase_A2_prok/fun"/>
</dbReference>
<dbReference type="GO" id="GO:0050482">
    <property type="term" value="P:arachidonate secretion"/>
    <property type="evidence" value="ECO:0007669"/>
    <property type="project" value="InterPro"/>
</dbReference>
<keyword evidence="2" id="KW-1185">Reference proteome</keyword>
<dbReference type="SUPFAM" id="SSF82895">
    <property type="entry name" value="TSP-1 type 1 repeat"/>
    <property type="match status" value="1"/>
</dbReference>
<dbReference type="InterPro" id="IPR036444">
    <property type="entry name" value="PLipase_A2_dom_sf"/>
</dbReference>